<feature type="transmembrane region" description="Helical" evidence="6">
    <location>
        <begin position="333"/>
        <end position="354"/>
    </location>
</feature>
<dbReference type="GO" id="GO:0043190">
    <property type="term" value="C:ATP-binding cassette (ABC) transporter complex"/>
    <property type="evidence" value="ECO:0007669"/>
    <property type="project" value="InterPro"/>
</dbReference>
<organism evidence="7">
    <name type="scientific">Candidatus Nitricoxidivorans perseverans</name>
    <dbReference type="NCBI Taxonomy" id="2975601"/>
    <lineage>
        <taxon>Bacteria</taxon>
        <taxon>Pseudomonadati</taxon>
        <taxon>Pseudomonadota</taxon>
        <taxon>Betaproteobacteria</taxon>
        <taxon>Nitrosomonadales</taxon>
        <taxon>Sterolibacteriaceae</taxon>
        <taxon>Candidatus Nitricoxidivorans</taxon>
    </lineage>
</organism>
<keyword evidence="5 6" id="KW-0472">Membrane</keyword>
<dbReference type="EMBL" id="CP107246">
    <property type="protein sequence ID" value="WIM07089.1"/>
    <property type="molecule type" value="Genomic_DNA"/>
</dbReference>
<proteinExistence type="predicted"/>
<feature type="transmembrane region" description="Helical" evidence="6">
    <location>
        <begin position="64"/>
        <end position="81"/>
    </location>
</feature>
<keyword evidence="4 6" id="KW-1133">Transmembrane helix</keyword>
<dbReference type="InterPro" id="IPR005495">
    <property type="entry name" value="LptG/LptF_permease"/>
</dbReference>
<dbReference type="PANTHER" id="PTHR33529:SF2">
    <property type="entry name" value="LIPOPOLYSACCHARIDE EXPORT SYSTEM PERMEASE PROTEIN LPTG"/>
    <property type="match status" value="1"/>
</dbReference>
<evidence type="ECO:0000256" key="1">
    <source>
        <dbReference type="ARBA" id="ARBA00004651"/>
    </source>
</evidence>
<feature type="transmembrane region" description="Helical" evidence="6">
    <location>
        <begin position="93"/>
        <end position="117"/>
    </location>
</feature>
<keyword evidence="3 6" id="KW-0812">Transmembrane</keyword>
<dbReference type="GO" id="GO:0015920">
    <property type="term" value="P:lipopolysaccharide transport"/>
    <property type="evidence" value="ECO:0007669"/>
    <property type="project" value="TreeGrafter"/>
</dbReference>
<comment type="subcellular location">
    <subcellularLocation>
        <location evidence="1">Cell membrane</location>
        <topology evidence="1">Multi-pass membrane protein</topology>
    </subcellularLocation>
</comment>
<feature type="transmembrane region" description="Helical" evidence="6">
    <location>
        <begin position="304"/>
        <end position="321"/>
    </location>
</feature>
<evidence type="ECO:0000256" key="3">
    <source>
        <dbReference type="ARBA" id="ARBA00022692"/>
    </source>
</evidence>
<evidence type="ECO:0000256" key="5">
    <source>
        <dbReference type="ARBA" id="ARBA00023136"/>
    </source>
</evidence>
<dbReference type="AlphaFoldDB" id="A0AA49FNT8"/>
<dbReference type="KEGG" id="npv:OHM77_12625"/>
<dbReference type="NCBIfam" id="TIGR04408">
    <property type="entry name" value="LptG_lptG"/>
    <property type="match status" value="1"/>
</dbReference>
<dbReference type="PANTHER" id="PTHR33529">
    <property type="entry name" value="SLR0882 PROTEIN-RELATED"/>
    <property type="match status" value="1"/>
</dbReference>
<keyword evidence="2" id="KW-1003">Cell membrane</keyword>
<evidence type="ECO:0000313" key="7">
    <source>
        <dbReference type="EMBL" id="WIM07089.1"/>
    </source>
</evidence>
<evidence type="ECO:0000256" key="4">
    <source>
        <dbReference type="ARBA" id="ARBA00022989"/>
    </source>
</evidence>
<reference evidence="7" key="1">
    <citation type="journal article" date="2023" name="Nat. Microbiol.">
        <title>Enrichment and characterization of a nitric oxide-reducing microbial community in a continuous bioreactor.</title>
        <authorList>
            <person name="Garrido-Amador P."/>
            <person name="Stortenbeker N."/>
            <person name="Wessels H.J.C.T."/>
            <person name="Speth D.R."/>
            <person name="Garcia-Heredia I."/>
            <person name="Kartal B."/>
        </authorList>
    </citation>
    <scope>NUCLEOTIDE SEQUENCE</scope>
    <source>
        <strain evidence="7">MAG1</strain>
    </source>
</reference>
<dbReference type="GO" id="GO:0055085">
    <property type="term" value="P:transmembrane transport"/>
    <property type="evidence" value="ECO:0007669"/>
    <property type="project" value="InterPro"/>
</dbReference>
<name>A0AA49FNT8_9PROT</name>
<dbReference type="Proteomes" id="UP001234916">
    <property type="component" value="Chromosome"/>
</dbReference>
<evidence type="ECO:0000256" key="6">
    <source>
        <dbReference type="SAM" id="Phobius"/>
    </source>
</evidence>
<accession>A0AA49FNT8</accession>
<protein>
    <submittedName>
        <fullName evidence="7">LPS export ABC transporter permease LptG</fullName>
    </submittedName>
</protein>
<dbReference type="InterPro" id="IPR030923">
    <property type="entry name" value="LptG"/>
</dbReference>
<gene>
    <name evidence="7" type="primary">lptG</name>
    <name evidence="7" type="ORF">OHM77_12625</name>
</gene>
<feature type="transmembrane region" description="Helical" evidence="6">
    <location>
        <begin position="274"/>
        <end position="292"/>
    </location>
</feature>
<evidence type="ECO:0000256" key="2">
    <source>
        <dbReference type="ARBA" id="ARBA00022475"/>
    </source>
</evidence>
<feature type="transmembrane region" description="Helical" evidence="6">
    <location>
        <begin position="12"/>
        <end position="30"/>
    </location>
</feature>
<dbReference type="Pfam" id="PF03739">
    <property type="entry name" value="LptF_LptG"/>
    <property type="match status" value="1"/>
</dbReference>
<sequence length="357" mass="40147">MKVYERYLAREIYAATALVLAAFLVLFAFFDLLQEFDDLGKGGYQLPHAIAYVTLTLPGRVYELFPVAVLIGSLYALTLLARHSEITVLRASGLSTSGLLLTLGRLGAVFAVLTFVVGEFVAPPSERAAQQLRLKATSSVIGQEFRSGLWIKDEFSFVNVRDVLPDTTLRNVRIYEFDRQYRLRSISEAEKGLYLPPDRWQLTDVVQTSFEGERASVARLPAAEWRSALNPDILSVLMVVPERMSTLNLYLYIRHLADNQQKTQRYEIALWKKMIYPLAALVMMALALPFAYMHDRMGAVSVKVFAGVMLGVTFHMLNGLFSSLGVINSWMPLYAAITPSALFMLAAAGMLWWVERR</sequence>